<comment type="catalytic activity">
    <reaction evidence="1">
        <text>ATP + protein L-histidine = ADP + protein N-phospho-L-histidine.</text>
        <dbReference type="EC" id="2.7.13.3"/>
    </reaction>
</comment>
<dbReference type="Gene3D" id="1.20.5.1930">
    <property type="match status" value="1"/>
</dbReference>
<dbReference type="EMBL" id="CP019605">
    <property type="protein sequence ID" value="AQP44144.1"/>
    <property type="molecule type" value="Genomic_DNA"/>
</dbReference>
<dbReference type="GO" id="GO:0000155">
    <property type="term" value="F:phosphorelay sensor kinase activity"/>
    <property type="evidence" value="ECO:0007669"/>
    <property type="project" value="InterPro"/>
</dbReference>
<accession>A0A1Q2CDG0</accession>
<evidence type="ECO:0000256" key="1">
    <source>
        <dbReference type="ARBA" id="ARBA00000085"/>
    </source>
</evidence>
<feature type="domain" description="Signal transduction histidine kinase subgroup 3 dimerisation and phosphoacceptor" evidence="9">
    <location>
        <begin position="168"/>
        <end position="232"/>
    </location>
</feature>
<gene>
    <name evidence="10" type="ORF">RPIT_04380</name>
</gene>
<evidence type="ECO:0000313" key="11">
    <source>
        <dbReference type="Proteomes" id="UP000188324"/>
    </source>
</evidence>
<evidence type="ECO:0000256" key="5">
    <source>
        <dbReference type="ARBA" id="ARBA00022741"/>
    </source>
</evidence>
<dbReference type="PANTHER" id="PTHR24421:SF10">
    <property type="entry name" value="NITRATE_NITRITE SENSOR PROTEIN NARQ"/>
    <property type="match status" value="1"/>
</dbReference>
<dbReference type="InterPro" id="IPR050482">
    <property type="entry name" value="Sensor_HK_TwoCompSys"/>
</dbReference>
<dbReference type="SUPFAM" id="SSF55874">
    <property type="entry name" value="ATPase domain of HSP90 chaperone/DNA topoisomerase II/histidine kinase"/>
    <property type="match status" value="1"/>
</dbReference>
<dbReference type="GO" id="GO:0046983">
    <property type="term" value="F:protein dimerization activity"/>
    <property type="evidence" value="ECO:0007669"/>
    <property type="project" value="InterPro"/>
</dbReference>
<evidence type="ECO:0000313" key="10">
    <source>
        <dbReference type="EMBL" id="AQP44144.1"/>
    </source>
</evidence>
<evidence type="ECO:0000256" key="6">
    <source>
        <dbReference type="ARBA" id="ARBA00022777"/>
    </source>
</evidence>
<dbReference type="OrthoDB" id="3728060at2"/>
<dbReference type="Gene3D" id="3.30.565.10">
    <property type="entry name" value="Histidine kinase-like ATPase, C-terminal domain"/>
    <property type="match status" value="1"/>
</dbReference>
<keyword evidence="8" id="KW-0902">Two-component regulatory system</keyword>
<dbReference type="GO" id="GO:0016020">
    <property type="term" value="C:membrane"/>
    <property type="evidence" value="ECO:0007669"/>
    <property type="project" value="InterPro"/>
</dbReference>
<keyword evidence="5" id="KW-0547">Nucleotide-binding</keyword>
<dbReference type="AlphaFoldDB" id="A0A1Q2CDG0"/>
<sequence>MVAEQTARERGAWIEPVLAALSLAVVFTLHPLEHSTLRLLDLVICLGAAVSGMAPRSGALISGVSLLSYLFFPANLVSVAGLTVFINIFAAFRRGLPERLPITIVLGVAVYLTLVRHSYGGTPEEPAATVMLVLLLSIALGAGHGWHQSRRRLAVERVGAEERVATMRVELARDLHDTVAQTLSHAAMRAHMASMHPDATPELTAELELIAADCSSSSQDLRQLLRNLREHDQGEGPVGGPLADVESLTAVVADQADRLRAEGLQPRVSVEIGPVSAARATTLSKIAVEATSNMIKHAPTGSECVIQITEDCDNLVAYFGNPGTGRPLGRKGLGLVGIEERAALLGGRCAIERDGRTWGLRVWLPHGYEARDQELRPRAATGSPELRPPTAQAESR</sequence>
<keyword evidence="4" id="KW-0808">Transferase</keyword>
<dbReference type="KEGG" id="tfl:RPIT_04380"/>
<dbReference type="InterPro" id="IPR036890">
    <property type="entry name" value="HATPase_C_sf"/>
</dbReference>
<dbReference type="InterPro" id="IPR011712">
    <property type="entry name" value="Sig_transdc_His_kin_sub3_dim/P"/>
</dbReference>
<keyword evidence="6" id="KW-0418">Kinase</keyword>
<dbReference type="RefSeq" id="WP_077341004.1">
    <property type="nucleotide sequence ID" value="NZ_CP019605.1"/>
</dbReference>
<dbReference type="Pfam" id="PF07730">
    <property type="entry name" value="HisKA_3"/>
    <property type="match status" value="1"/>
</dbReference>
<reference evidence="10 11" key="1">
    <citation type="journal article" date="2016" name="Int. J. Syst. Evol. Microbiol.">
        <title>Tessaracoccus flavus sp. nov., isolated from the drainage system of a lindane-producing factory.</title>
        <authorList>
            <person name="Kumari R."/>
            <person name="Singh P."/>
            <person name="Schumann P."/>
            <person name="Lal R."/>
        </authorList>
    </citation>
    <scope>NUCLEOTIDE SEQUENCE [LARGE SCALE GENOMIC DNA]</scope>
    <source>
        <strain evidence="10 11">RP1T</strain>
    </source>
</reference>
<dbReference type="EC" id="2.7.13.3" evidence="2"/>
<evidence type="ECO:0000256" key="8">
    <source>
        <dbReference type="ARBA" id="ARBA00023012"/>
    </source>
</evidence>
<dbReference type="GO" id="GO:0005524">
    <property type="term" value="F:ATP binding"/>
    <property type="evidence" value="ECO:0007669"/>
    <property type="project" value="UniProtKB-KW"/>
</dbReference>
<name>A0A1Q2CDG0_9ACTN</name>
<evidence type="ECO:0000259" key="9">
    <source>
        <dbReference type="Pfam" id="PF07730"/>
    </source>
</evidence>
<protein>
    <recommendedName>
        <fullName evidence="2">histidine kinase</fullName>
        <ecNumber evidence="2">2.7.13.3</ecNumber>
    </recommendedName>
</protein>
<proteinExistence type="predicted"/>
<keyword evidence="11" id="KW-1185">Reference proteome</keyword>
<evidence type="ECO:0000256" key="2">
    <source>
        <dbReference type="ARBA" id="ARBA00012438"/>
    </source>
</evidence>
<evidence type="ECO:0000256" key="3">
    <source>
        <dbReference type="ARBA" id="ARBA00022553"/>
    </source>
</evidence>
<dbReference type="Proteomes" id="UP000188324">
    <property type="component" value="Chromosome"/>
</dbReference>
<keyword evidence="3" id="KW-0597">Phosphoprotein</keyword>
<organism evidence="10 11">
    <name type="scientific">Tessaracoccus flavus</name>
    <dbReference type="NCBI Taxonomy" id="1610493"/>
    <lineage>
        <taxon>Bacteria</taxon>
        <taxon>Bacillati</taxon>
        <taxon>Actinomycetota</taxon>
        <taxon>Actinomycetes</taxon>
        <taxon>Propionibacteriales</taxon>
        <taxon>Propionibacteriaceae</taxon>
        <taxon>Tessaracoccus</taxon>
    </lineage>
</organism>
<dbReference type="STRING" id="1610493.RPIT_04380"/>
<dbReference type="PANTHER" id="PTHR24421">
    <property type="entry name" value="NITRATE/NITRITE SENSOR PROTEIN NARX-RELATED"/>
    <property type="match status" value="1"/>
</dbReference>
<keyword evidence="7" id="KW-0067">ATP-binding</keyword>
<evidence type="ECO:0000256" key="7">
    <source>
        <dbReference type="ARBA" id="ARBA00022840"/>
    </source>
</evidence>
<evidence type="ECO:0000256" key="4">
    <source>
        <dbReference type="ARBA" id="ARBA00022679"/>
    </source>
</evidence>